<evidence type="ECO:0000313" key="3">
    <source>
        <dbReference type="EMBL" id="RGR54269.1"/>
    </source>
</evidence>
<dbReference type="Proteomes" id="UP000261055">
    <property type="component" value="Unassembled WGS sequence"/>
</dbReference>
<accession>A0A3E5GRT1</accession>
<dbReference type="Proteomes" id="UP000284742">
    <property type="component" value="Unassembled WGS sequence"/>
</dbReference>
<evidence type="ECO:0000313" key="11">
    <source>
        <dbReference type="Proteomes" id="UP000285666"/>
    </source>
</evidence>
<reference evidence="7 8" key="1">
    <citation type="submission" date="2018-08" db="EMBL/GenBank/DDBJ databases">
        <title>A genome reference for cultivated species of the human gut microbiota.</title>
        <authorList>
            <person name="Zou Y."/>
            <person name="Xue W."/>
            <person name="Luo G."/>
        </authorList>
    </citation>
    <scope>NUCLEOTIDE SEQUENCE [LARGE SCALE GENOMIC DNA]</scope>
    <source>
        <strain evidence="3 8">AF25-11</strain>
        <strain evidence="6 11">AM23-7AC</strain>
        <strain evidence="5 9">AM37-5</strain>
        <strain evidence="4 10">AM46-16</strain>
        <strain evidence="2 7">OM02-12</strain>
    </source>
</reference>
<organism evidence="2 7">
    <name type="scientific">Dorea formicigenerans</name>
    <dbReference type="NCBI Taxonomy" id="39486"/>
    <lineage>
        <taxon>Bacteria</taxon>
        <taxon>Bacillati</taxon>
        <taxon>Bacillota</taxon>
        <taxon>Clostridia</taxon>
        <taxon>Lachnospirales</taxon>
        <taxon>Lachnospiraceae</taxon>
        <taxon>Dorea</taxon>
    </lineage>
</organism>
<dbReference type="Proteomes" id="UP000283652">
    <property type="component" value="Unassembled WGS sequence"/>
</dbReference>
<feature type="coiled-coil region" evidence="1">
    <location>
        <begin position="210"/>
        <end position="237"/>
    </location>
</feature>
<dbReference type="EMBL" id="QSEW01000006">
    <property type="protein sequence ID" value="RHA00099.1"/>
    <property type="molecule type" value="Genomic_DNA"/>
</dbReference>
<dbReference type="PANTHER" id="PTHR37954:SF3">
    <property type="entry name" value="DUF169 DOMAIN-CONTAINING PROTEIN"/>
    <property type="match status" value="1"/>
</dbReference>
<evidence type="ECO:0000313" key="6">
    <source>
        <dbReference type="EMBL" id="RHF78837.1"/>
    </source>
</evidence>
<dbReference type="EMBL" id="QSVQ01000012">
    <property type="protein sequence ID" value="RGO49486.1"/>
    <property type="molecule type" value="Genomic_DNA"/>
</dbReference>
<keyword evidence="7" id="KW-1185">Reference proteome</keyword>
<gene>
    <name evidence="6" type="ORF">DW658_08305</name>
    <name evidence="5" type="ORF">DW860_07445</name>
    <name evidence="4" type="ORF">DW957_07630</name>
    <name evidence="3" type="ORF">DWY33_14895</name>
    <name evidence="2" type="ORF">DXB12_10305</name>
</gene>
<keyword evidence="1" id="KW-0175">Coiled coil</keyword>
<dbReference type="Proteomes" id="UP000285666">
    <property type="component" value="Unassembled WGS sequence"/>
</dbReference>
<dbReference type="EMBL" id="QRUK01000043">
    <property type="protein sequence ID" value="RGR54269.1"/>
    <property type="molecule type" value="Genomic_DNA"/>
</dbReference>
<dbReference type="InterPro" id="IPR003748">
    <property type="entry name" value="DUF169"/>
</dbReference>
<evidence type="ECO:0000313" key="7">
    <source>
        <dbReference type="Proteomes" id="UP000261055"/>
    </source>
</evidence>
<evidence type="ECO:0008006" key="12">
    <source>
        <dbReference type="Google" id="ProtNLM"/>
    </source>
</evidence>
<evidence type="ECO:0000313" key="10">
    <source>
        <dbReference type="Proteomes" id="UP000284962"/>
    </source>
</evidence>
<dbReference type="EMBL" id="QSHK01000004">
    <property type="protein sequence ID" value="RHC08125.1"/>
    <property type="molecule type" value="Genomic_DNA"/>
</dbReference>
<evidence type="ECO:0000256" key="1">
    <source>
        <dbReference type="SAM" id="Coils"/>
    </source>
</evidence>
<dbReference type="Pfam" id="PF02596">
    <property type="entry name" value="DUF169"/>
    <property type="match status" value="1"/>
</dbReference>
<dbReference type="AlphaFoldDB" id="A0A3E5GRT1"/>
<dbReference type="EMBL" id="QRHN01000009">
    <property type="protein sequence ID" value="RHF78837.1"/>
    <property type="molecule type" value="Genomic_DNA"/>
</dbReference>
<evidence type="ECO:0000313" key="2">
    <source>
        <dbReference type="EMBL" id="RGO49486.1"/>
    </source>
</evidence>
<comment type="caution">
    <text evidence="2">The sequence shown here is derived from an EMBL/GenBank/DDBJ whole genome shotgun (WGS) entry which is preliminary data.</text>
</comment>
<dbReference type="Proteomes" id="UP000284962">
    <property type="component" value="Unassembled WGS sequence"/>
</dbReference>
<evidence type="ECO:0000313" key="4">
    <source>
        <dbReference type="EMBL" id="RHA00099.1"/>
    </source>
</evidence>
<evidence type="ECO:0000313" key="5">
    <source>
        <dbReference type="EMBL" id="RHC08125.1"/>
    </source>
</evidence>
<evidence type="ECO:0000313" key="9">
    <source>
        <dbReference type="Proteomes" id="UP000284742"/>
    </source>
</evidence>
<dbReference type="PANTHER" id="PTHR37954">
    <property type="entry name" value="BLL4979 PROTEIN"/>
    <property type="match status" value="1"/>
</dbReference>
<name>A0A3E5GRT1_9FIRM</name>
<proteinExistence type="predicted"/>
<sequence length="260" mass="29564">MKNKWKHTVDKLYCALELERKVVGINFLATEDDYDKADGIALKKTINYCQMIAAATKGNMIKAKKSDFKCQSGPRVLGMDVDDSRNAHGENWARLKLYNSSKLSSEVREQLSYMEKGYIGVSVAPIEQLNDFPDVTIIVTNPYNAMRIIQGYAYFYGMPKAIRMIGNQALCLESTARPYVAKDMNVSMLCIGTRHRAGWKDDEMAIGIPREQISNVIEGLLATLNQMESDCNKKNIEEKLKEKNISFDIRYGCNYYMDCK</sequence>
<protein>
    <recommendedName>
        <fullName evidence="12">DUF169 domain-containing protein</fullName>
    </recommendedName>
</protein>
<evidence type="ECO:0000313" key="8">
    <source>
        <dbReference type="Proteomes" id="UP000283652"/>
    </source>
</evidence>
<dbReference type="RefSeq" id="WP_117613712.1">
    <property type="nucleotide sequence ID" value="NZ_JAAIOE010000008.1"/>
</dbReference>